<dbReference type="InterPro" id="IPR016135">
    <property type="entry name" value="UBQ-conjugating_enzyme/RWD"/>
</dbReference>
<evidence type="ECO:0000256" key="1">
    <source>
        <dbReference type="SAM" id="MobiDB-lite"/>
    </source>
</evidence>
<reference evidence="3" key="1">
    <citation type="submission" date="2023-07" db="EMBL/GenBank/DDBJ databases">
        <authorList>
            <person name="Stuckert A."/>
        </authorList>
    </citation>
    <scope>NUCLEOTIDE SEQUENCE</scope>
</reference>
<organism evidence="3 4">
    <name type="scientific">Ranitomeya imitator</name>
    <name type="common">mimic poison frog</name>
    <dbReference type="NCBI Taxonomy" id="111125"/>
    <lineage>
        <taxon>Eukaryota</taxon>
        <taxon>Metazoa</taxon>
        <taxon>Chordata</taxon>
        <taxon>Craniata</taxon>
        <taxon>Vertebrata</taxon>
        <taxon>Euteleostomi</taxon>
        <taxon>Amphibia</taxon>
        <taxon>Batrachia</taxon>
        <taxon>Anura</taxon>
        <taxon>Neobatrachia</taxon>
        <taxon>Hyloidea</taxon>
        <taxon>Dendrobatidae</taxon>
        <taxon>Dendrobatinae</taxon>
        <taxon>Ranitomeya</taxon>
    </lineage>
</organism>
<proteinExistence type="predicted"/>
<feature type="domain" description="UBC core" evidence="2">
    <location>
        <begin position="1"/>
        <end position="97"/>
    </location>
</feature>
<dbReference type="Gene3D" id="3.10.110.10">
    <property type="entry name" value="Ubiquitin Conjugating Enzyme"/>
    <property type="match status" value="1"/>
</dbReference>
<dbReference type="Proteomes" id="UP001176940">
    <property type="component" value="Unassembled WGS sequence"/>
</dbReference>
<feature type="compositionally biased region" description="Basic and acidic residues" evidence="1">
    <location>
        <begin position="222"/>
        <end position="233"/>
    </location>
</feature>
<dbReference type="EMBL" id="CAUEEQ010000001">
    <property type="protein sequence ID" value="CAJ0914745.1"/>
    <property type="molecule type" value="Genomic_DNA"/>
</dbReference>
<sequence length="270" mass="30642">MKFLYTTHEKHPRLLRLCQKAESAIDQNSGKPCIDFLDDPGGWNPAYTMTYVLLMIQVMLSSPVLENAVNPDAANMAVNKAALYRQMVLNCVKTSRQIEDGSIPESIVITRTPAPSSTPSPRKIKTVSFENYHKMWREIATSKTIGNMKNTKYRELESRIFSREMEEIKIRDKTHSIIIHGLLSDRMRRFPSLREADAHGCALCRLSESHLLGSMADVESETESHSDRRRQTDDTAASYPKSARNPEPLEEEVDNLVAWTNSLSTDLLED</sequence>
<keyword evidence="4" id="KW-1185">Reference proteome</keyword>
<dbReference type="SUPFAM" id="SSF54495">
    <property type="entry name" value="UBC-like"/>
    <property type="match status" value="1"/>
</dbReference>
<dbReference type="InterPro" id="IPR000608">
    <property type="entry name" value="UBC"/>
</dbReference>
<comment type="caution">
    <text evidence="3">The sequence shown here is derived from an EMBL/GenBank/DDBJ whole genome shotgun (WGS) entry which is preliminary data.</text>
</comment>
<evidence type="ECO:0000259" key="2">
    <source>
        <dbReference type="PROSITE" id="PS50127"/>
    </source>
</evidence>
<accession>A0ABN9KNR9</accession>
<gene>
    <name evidence="3" type="ORF">RIMI_LOCUS923</name>
</gene>
<name>A0ABN9KNR9_9NEOB</name>
<evidence type="ECO:0000313" key="3">
    <source>
        <dbReference type="EMBL" id="CAJ0914745.1"/>
    </source>
</evidence>
<dbReference type="PROSITE" id="PS50127">
    <property type="entry name" value="UBC_2"/>
    <property type="match status" value="1"/>
</dbReference>
<evidence type="ECO:0000313" key="4">
    <source>
        <dbReference type="Proteomes" id="UP001176940"/>
    </source>
</evidence>
<protein>
    <recommendedName>
        <fullName evidence="2">UBC core domain-containing protein</fullName>
    </recommendedName>
</protein>
<feature type="region of interest" description="Disordered" evidence="1">
    <location>
        <begin position="215"/>
        <end position="252"/>
    </location>
</feature>
<dbReference type="Pfam" id="PF00179">
    <property type="entry name" value="UQ_con"/>
    <property type="match status" value="1"/>
</dbReference>